<dbReference type="Gene3D" id="3.40.50.300">
    <property type="entry name" value="P-loop containing nucleotide triphosphate hydrolases"/>
    <property type="match status" value="1"/>
</dbReference>
<feature type="compositionally biased region" description="Polar residues" evidence="1">
    <location>
        <begin position="518"/>
        <end position="527"/>
    </location>
</feature>
<dbReference type="InterPro" id="IPR003593">
    <property type="entry name" value="AAA+_ATPase"/>
</dbReference>
<dbReference type="Pfam" id="PF17862">
    <property type="entry name" value="AAA_lid_3"/>
    <property type="match status" value="1"/>
</dbReference>
<feature type="compositionally biased region" description="Basic residues" evidence="1">
    <location>
        <begin position="539"/>
        <end position="552"/>
    </location>
</feature>
<evidence type="ECO:0000256" key="1">
    <source>
        <dbReference type="SAM" id="MobiDB-lite"/>
    </source>
</evidence>
<feature type="compositionally biased region" description="Basic residues" evidence="1">
    <location>
        <begin position="2301"/>
        <end position="2313"/>
    </location>
</feature>
<proteinExistence type="predicted"/>
<organism evidence="3 4">
    <name type="scientific">Coleophoma crateriformis</name>
    <dbReference type="NCBI Taxonomy" id="565419"/>
    <lineage>
        <taxon>Eukaryota</taxon>
        <taxon>Fungi</taxon>
        <taxon>Dikarya</taxon>
        <taxon>Ascomycota</taxon>
        <taxon>Pezizomycotina</taxon>
        <taxon>Leotiomycetes</taxon>
        <taxon>Helotiales</taxon>
        <taxon>Dermateaceae</taxon>
        <taxon>Coleophoma</taxon>
    </lineage>
</organism>
<dbReference type="Pfam" id="PF24581">
    <property type="entry name" value="DUF7608"/>
    <property type="match status" value="1"/>
</dbReference>
<comment type="caution">
    <text evidence="3">The sequence shown here is derived from an EMBL/GenBank/DDBJ whole genome shotgun (WGS) entry which is preliminary data.</text>
</comment>
<dbReference type="GO" id="GO:0000724">
    <property type="term" value="P:double-strand break repair via homologous recombination"/>
    <property type="evidence" value="ECO:0007669"/>
    <property type="project" value="TreeGrafter"/>
</dbReference>
<dbReference type="SUPFAM" id="SSF52540">
    <property type="entry name" value="P-loop containing nucleoside triphosphate hydrolases"/>
    <property type="match status" value="1"/>
</dbReference>
<dbReference type="InterPro" id="IPR056027">
    <property type="entry name" value="DUF7608"/>
</dbReference>
<feature type="region of interest" description="Disordered" evidence="1">
    <location>
        <begin position="2301"/>
        <end position="2358"/>
    </location>
</feature>
<reference evidence="3 4" key="1">
    <citation type="journal article" date="2018" name="IMA Fungus">
        <title>IMA Genome-F 9: Draft genome sequence of Annulohypoxylon stygium, Aspergillus mulundensis, Berkeleyomyces basicola (syn. Thielaviopsis basicola), Ceratocystis smalleyi, two Cercospora beticola strains, Coleophoma cylindrospora, Fusarium fracticaudum, Phialophora cf. hyalina, and Morchella septimelata.</title>
        <authorList>
            <person name="Wingfield B.D."/>
            <person name="Bills G.F."/>
            <person name="Dong Y."/>
            <person name="Huang W."/>
            <person name="Nel W.J."/>
            <person name="Swalarsk-Parry B.S."/>
            <person name="Vaghefi N."/>
            <person name="Wilken P.M."/>
            <person name="An Z."/>
            <person name="de Beer Z.W."/>
            <person name="De Vos L."/>
            <person name="Chen L."/>
            <person name="Duong T.A."/>
            <person name="Gao Y."/>
            <person name="Hammerbacher A."/>
            <person name="Kikkert J.R."/>
            <person name="Li Y."/>
            <person name="Li H."/>
            <person name="Li K."/>
            <person name="Li Q."/>
            <person name="Liu X."/>
            <person name="Ma X."/>
            <person name="Naidoo K."/>
            <person name="Pethybridge S.J."/>
            <person name="Sun J."/>
            <person name="Steenkamp E.T."/>
            <person name="van der Nest M.A."/>
            <person name="van Wyk S."/>
            <person name="Wingfield M.J."/>
            <person name="Xiong C."/>
            <person name="Yue Q."/>
            <person name="Zhang X."/>
        </authorList>
    </citation>
    <scope>NUCLEOTIDE SEQUENCE [LARGE SCALE GENOMIC DNA]</scope>
    <source>
        <strain evidence="3 4">BP5796</strain>
    </source>
</reference>
<keyword evidence="4" id="KW-1185">Reference proteome</keyword>
<gene>
    <name evidence="3" type="ORF">BP5796_06510</name>
</gene>
<feature type="region of interest" description="Disordered" evidence="1">
    <location>
        <begin position="3234"/>
        <end position="3268"/>
    </location>
</feature>
<dbReference type="Pfam" id="PF00004">
    <property type="entry name" value="AAA"/>
    <property type="match status" value="1"/>
</dbReference>
<feature type="region of interest" description="Disordered" evidence="1">
    <location>
        <begin position="508"/>
        <end position="553"/>
    </location>
</feature>
<feature type="region of interest" description="Disordered" evidence="1">
    <location>
        <begin position="354"/>
        <end position="380"/>
    </location>
</feature>
<feature type="compositionally biased region" description="Polar residues" evidence="1">
    <location>
        <begin position="146"/>
        <end position="157"/>
    </location>
</feature>
<feature type="compositionally biased region" description="Basic and acidic residues" evidence="1">
    <location>
        <begin position="37"/>
        <end position="57"/>
    </location>
</feature>
<dbReference type="GO" id="GO:0035361">
    <property type="term" value="C:Cul8-RING ubiquitin ligase complex"/>
    <property type="evidence" value="ECO:0007669"/>
    <property type="project" value="TreeGrafter"/>
</dbReference>
<feature type="compositionally biased region" description="Basic and acidic residues" evidence="1">
    <location>
        <begin position="1"/>
        <end position="10"/>
    </location>
</feature>
<feature type="region of interest" description="Disordered" evidence="1">
    <location>
        <begin position="2629"/>
        <end position="2649"/>
    </location>
</feature>
<feature type="compositionally biased region" description="Basic and acidic residues" evidence="1">
    <location>
        <begin position="825"/>
        <end position="834"/>
    </location>
</feature>
<protein>
    <recommendedName>
        <fullName evidence="2">AAA+ ATPase domain-containing protein</fullName>
    </recommendedName>
</protein>
<dbReference type="GO" id="GO:0031297">
    <property type="term" value="P:replication fork processing"/>
    <property type="evidence" value="ECO:0007669"/>
    <property type="project" value="InterPro"/>
</dbReference>
<dbReference type="Gene3D" id="1.10.8.60">
    <property type="match status" value="1"/>
</dbReference>
<dbReference type="InterPro" id="IPR019021">
    <property type="entry name" value="Mms22"/>
</dbReference>
<feature type="region of interest" description="Disordered" evidence="1">
    <location>
        <begin position="1"/>
        <end position="66"/>
    </location>
</feature>
<sequence>MASWKEKGEVPDSDDEDLLDSQHSDNHDGEILQIPRQQDKEVKEYDGSDNVGRHARNEGPAANLLNGSRDTIKDVLDIQQVAHPHIGDRFTANFEAIIEDALSTVDTSSDSVPFSRRASPSMGIAPASGNDGPPDFDTAEPCLAESPSTAPSTSQSHAADEISRSYIRLSSPASSVLSSVPQSLASVDLGGSREHTRSPSPQIIPRLGAPRSALQYLIDNSGPEVELQRRTLRERKAIQVHPYLVEQQKYRQSLKARGVTPMRIEHVHREDTNNYHQQSSQSSDSHVDTTQATDLQNVETNIGESSQPNENIFSIDSSPPILSPSTNDPFDMTGTGYQDDSEVELPSVDELVKQTSSRRGSRLKKYSMKRKRSAISSAQNKNKKIVTTGTHDLFALRSQDTPRTSPLFSPATSKTSLLLNPLSNSKLSPPTVNSFQLNRPQTYSTLASPSRSMSGNKQASNLFLIDSDTDTEEDMQLDLPQEQGDVSSSSSGESVEVRKVGRRLGGVLPASHLRLVHKQSQPNQTSRPSRDGLSLSPGRQRRGVALPKRRNGSHSFKVASADAFVFMSDADTEEEKTYSVPRGDYRRAWTAGPNDPSLNQELGSAEEDDRIDAMLPSRKRQAKSRDGGVRKRRNLSNSIFGKAAGGPTRQARITDSLVYPRKNSSLTSNKLPSSKRTSGTKRSPNGAKVSETPSLSILDVTEDRMQTLSRIPRFISIATRTARMRMDKGRQSPTRKFIRLDNRDDTLMVQNVLQEWRSGKIRQKDCVLQRQPREQQQQTLIGQTEIQLQIEPRAGEKERNARQLTVVSRTKQTSINKFITHRRSDAAMPRERKPAGYSTGRRGRPMTKFEPPAVRPAQLEASMNDYNNRHATSAFSMSKRALDALYRSRRRDPVGIAKVTLNRFLAGDDRPVHSQPQQYDQIARDDAVGNASHTTCERRVRKQQPKHFDAGAARYRQPSEPLILDFIVGTDAENDLGQDNKLIGLAKFGTNYPKHFDIQPLQPGVFFHESTFIGSGRLGSATEFPNSVNLRTRRSCVTFNLGDKEYNWGKWNDSVSSELGVCFDFITEAICSVSPFESMGTYDAVRILSCIVEYVQDHLSFEGADNGSSFVLRILELLEDTSSRLVENEGILRLKQQATIEILSRCAILVLQVLRLSRILPERFAMSCRLEELLLKTSRICVRVLFTNGLDELRKLYDDLQYLSFRERGIRDDQTAVQAWVILINTFRTAQIPRVSFWNGVNEHLSEAPLSSLIDARLMEKVWYSLFSLLPLEAFNIYGVALPVKCKVNLVDNWAIPQQLVSRVLALYAANPRQHPGFNDYCRSLVSRCHHLMVDWGWWKCSGIIGTIFDFFASQKLAHLRNEEVYKSPRFLEELNTTPSLAVDVEDRTFHIFLKIIALGIQHMRDVGDVKGVRNLIARLLPNHDRQYPKEQAVHHRELASLRNHHDLLCTLYWSAPADLRPSVALIRDLVAPDRSHKEACLINLNAWLNLSRFVLNCTPVSSLPEIYQPLAEWQTSHFVKLLGQYYNAELDLRQQIDMLPQHSKESISQVELRTTVFVNQATTISTIEAYLDSINTLYHSIQCSALGAPALSQITTPANLETFVLLFTYRGPSHETADPCMVALGRTFLQQYLSWLSIVDPETRASATSSEIEENDSQDFGSIDVDAYDFDAQAIQPLYNIALPIYRSVVKNILYNSNKEACIPGTDAQKNVTKLIVTWATLASLFIRKETIEPSAFLIDGPNAVFSGRRRSNVNTDEHQLLVDSQWPLFLGICAAKTKSLFQEVTYSLLPTKRNVTFNIGLEWMCAISRPIEMQHHEHVLTAALLNQGHFLVSGIGDWTEEDAVDRIIRNADFNSLCIALAMKNMSKILSDPLLRACTHSTMTQYQVRDEFSSILKQVLAVMEIHLKRLYNENALAHKQYVRFAQKFAQQMRAHAKEVLPLPDFFVHKSLYFWPDEADPGYQLASLKAYTMRLGKGDTSAARETFHYLYNSFKKALADDTMEFYSAKVQRAAKAWSFFQFMLDKMIPAILVVAFAGDSKQRLIATTISNAWLPVLDVSSHRMLPFDHFINASSNTADEVIASQTYDGAVSLLSLINSGLSQHIYNTPADNLEVDRKGLVSLITQLGAGFVPGLLSYTASHPEAQNVAIETFRKYMAQLQEYHKTGAGAVSFDTLPDDLEQASDVLSFASIMKDDMKDWVMDGYPNPAGSYQGVKLRFSNGGIEKRIELEKAFEEIPTLGEVIENASLLNTLGDGPQTKHSQSAKTYRMHAVALRVLRTTSIPVSNCACRTIAGVRRPLSPRHFHSSRRLQRTPKDDEIEESEKDKFGGDNPRPVAQPATESLSEAEVSPLENEMEQATLRVRSGRAGRRLNRHKQPEGLPPVVLPEWFWDKNVKCLGDSVDLSGSLAAYGSFSFESSANEVLEDGMATAHTPIDGSSETKKVFEGFPPQTQTKAGEQIAAILACGLKSTSEAKYSIHVDVYKEILAFMKAGLILRPPPNIDGKDIRRPILLLQCPKDGGTYYLDSVVETIATKLEADLVRLDAQDIAQLVGFYADENVAWTQSSTALLAYEASDVAGKMEEFGREVGSEQDELDSMEDEEPRSTSTSVLDFKVSSLADAKKRLSSIFSQLPRRSPSQSNPARGSKLEGEMPSFVSFLGLGGDRGQPQITSKSSSDQWSDLKIQTALDALVGGADAKRATKSDSQRRDLIVQVRDFKEMGETQQGAFLIGKLRDVINKRWQDGRNIVLVGTTSAEHGEAVLSRPDIEQLQGGDVLTYESRTILVPPDRREEQDIAFESDEKLRIRNINIRHVEDMVLKLLGGSQEAAKVNLDTNLDTASAYASGLEDAVWMFSRVHRVATTIIGLDKDVTQVDGSHLSAALQLLENSDNAKFDWGAKESKKEDDEVDSVLSELNDASKTKVSAKDRIKQLKKTCTPHEKKLLGGIIDPADIHTTFNDVHAPKETIEALKMLTTLSLLRPEAFSYGVLATDKIPGLLLYGPPGTGKTLLAKAVAKESGATVLEVSGADVNDMFVGEGEKNIKAVFTLAKKLSPCVVFIDEADAIFAARGESKRSTTHRELINQFLREWDGMNDLSAFIMVATNRPFDLDEAVLRRLPRRLLVDLPVEKDRESILKIHLKDEILDESVSLSKLAKATPFYSGSDLKNLSVAAALACVREENEAAAKHTGAEAYVYPERRTLTTAHFDKAMEEISASISEDMSTLAAIRKFDEKYGDRKGRRKKATALGFGGTTVPEKDSEAGRVRKIEA</sequence>
<evidence type="ECO:0000313" key="3">
    <source>
        <dbReference type="EMBL" id="RDW75689.1"/>
    </source>
</evidence>
<accession>A0A3D8RNQ9</accession>
<evidence type="ECO:0000313" key="4">
    <source>
        <dbReference type="Proteomes" id="UP000256328"/>
    </source>
</evidence>
<dbReference type="EMBL" id="PDLN01000009">
    <property type="protein sequence ID" value="RDW75689.1"/>
    <property type="molecule type" value="Genomic_DNA"/>
</dbReference>
<dbReference type="InterPro" id="IPR003959">
    <property type="entry name" value="ATPase_AAA_core"/>
</dbReference>
<feature type="compositionally biased region" description="Basic residues" evidence="1">
    <location>
        <begin position="359"/>
        <end position="373"/>
    </location>
</feature>
<dbReference type="PANTHER" id="PTHR28122:SF1">
    <property type="entry name" value="E3 UBIQUITIN-PROTEIN LIGASE SUBSTRATE RECEPTOR MMS22"/>
    <property type="match status" value="1"/>
</dbReference>
<feature type="compositionally biased region" description="Polar residues" evidence="1">
    <location>
        <begin position="662"/>
        <end position="683"/>
    </location>
</feature>
<feature type="region of interest" description="Disordered" evidence="1">
    <location>
        <begin position="187"/>
        <end position="206"/>
    </location>
</feature>
<dbReference type="GO" id="GO:0016887">
    <property type="term" value="F:ATP hydrolysis activity"/>
    <property type="evidence" value="ECO:0007669"/>
    <property type="project" value="InterPro"/>
</dbReference>
<feature type="region of interest" description="Disordered" evidence="1">
    <location>
        <begin position="825"/>
        <end position="850"/>
    </location>
</feature>
<dbReference type="InterPro" id="IPR027417">
    <property type="entry name" value="P-loop_NTPase"/>
</dbReference>
<feature type="region of interest" description="Disordered" evidence="1">
    <location>
        <begin position="107"/>
        <end position="159"/>
    </location>
</feature>
<feature type="compositionally biased region" description="Basic and acidic residues" evidence="1">
    <location>
        <begin position="3254"/>
        <end position="3268"/>
    </location>
</feature>
<dbReference type="InterPro" id="IPR041569">
    <property type="entry name" value="AAA_lid_3"/>
</dbReference>
<name>A0A3D8RNQ9_9HELO</name>
<dbReference type="GO" id="GO:0005634">
    <property type="term" value="C:nucleus"/>
    <property type="evidence" value="ECO:0007669"/>
    <property type="project" value="InterPro"/>
</dbReference>
<feature type="compositionally biased region" description="Basic and acidic residues" evidence="1">
    <location>
        <begin position="20"/>
        <end position="30"/>
    </location>
</feature>
<feature type="region of interest" description="Disordered" evidence="1">
    <location>
        <begin position="2585"/>
        <end position="2609"/>
    </location>
</feature>
<dbReference type="Pfam" id="PF09462">
    <property type="entry name" value="Mus7"/>
    <property type="match status" value="1"/>
</dbReference>
<dbReference type="Proteomes" id="UP000256328">
    <property type="component" value="Unassembled WGS sequence"/>
</dbReference>
<feature type="region of interest" description="Disordered" evidence="1">
    <location>
        <begin position="585"/>
        <end position="694"/>
    </location>
</feature>
<evidence type="ECO:0000259" key="2">
    <source>
        <dbReference type="SMART" id="SM00382"/>
    </source>
</evidence>
<dbReference type="OrthoDB" id="2386201at2759"/>
<feature type="compositionally biased region" description="Acidic residues" evidence="1">
    <location>
        <begin position="2590"/>
        <end position="2602"/>
    </location>
</feature>
<dbReference type="PANTHER" id="PTHR28122">
    <property type="entry name" value="E3 UBIQUITIN-PROTEIN LIGASE SUBSTRATE RECEPTOR MMS22"/>
    <property type="match status" value="1"/>
</dbReference>
<dbReference type="SMART" id="SM00382">
    <property type="entry name" value="AAA"/>
    <property type="match status" value="1"/>
</dbReference>
<dbReference type="GO" id="GO:0005524">
    <property type="term" value="F:ATP binding"/>
    <property type="evidence" value="ECO:0007669"/>
    <property type="project" value="InterPro"/>
</dbReference>
<feature type="domain" description="AAA+ ATPase" evidence="2">
    <location>
        <begin position="2992"/>
        <end position="3126"/>
    </location>
</feature>